<feature type="region of interest" description="Disordered" evidence="3">
    <location>
        <begin position="246"/>
        <end position="298"/>
    </location>
</feature>
<dbReference type="GO" id="GO:0031380">
    <property type="term" value="C:nuclear RNA-directed RNA polymerase complex"/>
    <property type="evidence" value="ECO:0007669"/>
    <property type="project" value="TreeGrafter"/>
</dbReference>
<dbReference type="Proteomes" id="UP000053095">
    <property type="component" value="Unassembled WGS sequence"/>
</dbReference>
<evidence type="ECO:0000313" key="6">
    <source>
        <dbReference type="Proteomes" id="UP000053095"/>
    </source>
</evidence>
<dbReference type="Gene3D" id="1.10.8.790">
    <property type="entry name" value="RNA-dependent RNA polymerase, slab domain, helical subdomain-like"/>
    <property type="match status" value="1"/>
</dbReference>
<dbReference type="EMBL" id="DF933814">
    <property type="protein sequence ID" value="GAM36544.1"/>
    <property type="molecule type" value="Genomic_DNA"/>
</dbReference>
<name>A0A510NX40_TALPI</name>
<keyword evidence="1" id="KW-0548">Nucleotidyltransferase</keyword>
<reference evidence="6" key="1">
    <citation type="journal article" date="2015" name="Genome Announc.">
        <title>Draft genome sequence of Talaromyces cellulolyticus strain Y-94, a source of lignocellulosic biomass-degrading enzymes.</title>
        <authorList>
            <person name="Fujii T."/>
            <person name="Koike H."/>
            <person name="Sawayama S."/>
            <person name="Yano S."/>
            <person name="Inoue H."/>
        </authorList>
    </citation>
    <scope>NUCLEOTIDE SEQUENCE [LARGE SCALE GENOMIC DNA]</scope>
    <source>
        <strain evidence="6">Y-94</strain>
    </source>
</reference>
<sequence length="1362" mass="155729">MTSIFPRTPSGKNREVLERQIDSLNDEFALGIPNPKLQSPSSRPFNERSREEQCHSWIKFLFWRNTEAFERALNGFREQVRLEIRDRRKDSKQWIHKPNQEYGTVPSREDFIRTNGSYRNEVSAEERLKRVDTLWGFLHSETWIENGGENPLEGSQSSPRPRNLANGPPRASLNNNPQDSPVATTPQAKRKASNNQEVFCTAPSSPVLPFEGQSPSLGYLDEYDNPMRNELNLNADTLDAADKLKVEAQRSRSSKRQSKITDHMFITKSSQQNRPPARKPPPPLPHNDTSSFGLAGPSTSAEVSFATTAEDTVFDHSQAPRFLGTSFESTITEPCDETATQPDSVDGLMMSEEFRMLLKSVEEKASTSFETEQRSPSMEQEIVEELIRNGPFSKDKECFSEKVPLRARYELERVKQAWDVSPKQILVGDKPFEKHSDFWQWLGNVGGRMTKTLPEKPSIKAWNAAIGHFEGDRHSEAVIFSGSLDWCEKGEPGIFKLRLNPLKIDRTCRFYRRFGSDRFLSITMPSPSQPPSHLRLKDQASLREALTDWLVNNNHYLLKRTWKAFYVDDFKNKSKSKTGKPRVRVDFFAVDGSDFTTRLSPPTLSPINETSESHTRMTVDQLIQWHIPLDDNRSQTDCKLFSRIGLALSKTWATVVIQPHQFLKLPDPPGKPVMNDGCALMSRPLAQRICEELGIDGITPSTFQGRIGGAKGLWIVDRDRSDDETFWIEVSDSQLKVKPHPCDFFGHVDKEKITFEVASWSKPLHSSELNTQLLEVLNNRGQVRARVADIAREAIRNVYTEFEAVMERNSIPLARALIQKIRPTTDDGRTNIRRIDQWLSQNIESVIRFLEAGFSPRDFPPLRERMRRCLIDTLNRYVNELHIPIPLSTYAYCIADPYGVLEEDEVHFAFSGQWRDCSYFDDAMVDGVDVLVGRTPAHCPWDIQRRKAVWKSELRHFKDVIVFPTKGTTPLASLLSGGDYDGDRPWICWDQGIVQTFTNTIPPLVEPGPDHFGLVKHARPMTTVRSVGDLLQNAFKFNLAMSNLGRCTVEHEKLAYEEKEGISSPLSLELATLLSHLVDSKKSGLQLTEEQWSKYRKSISPRERRVPAYKDLGAKKGKRDNINDFLRFEIAFQEREEALKNFNQRFGGIEDTRDESLLRPWKTAVARAEREKQEDPRTNEHNNTALAKGSALYEVLKSIETQINEAYHKWTDGCHSHETPETSIGFKIQLAAELLNRIQPPDICHPLVHTWQNSEYEWRVLLASGAYYFRWRSAFPLYAAGETLCWIKIGKEPARLIRDQVYVSMKVNSSAARRLAGAEAEELANEELERNLESEDDDSEEFDRESVIDALNEIDRVYQSLH</sequence>
<dbReference type="Pfam" id="PF05183">
    <property type="entry name" value="RdRP"/>
    <property type="match status" value="1"/>
</dbReference>
<feature type="compositionally biased region" description="Polar residues" evidence="3">
    <location>
        <begin position="287"/>
        <end position="298"/>
    </location>
</feature>
<dbReference type="PANTHER" id="PTHR23079">
    <property type="entry name" value="RNA-DEPENDENT RNA POLYMERASE"/>
    <property type="match status" value="1"/>
</dbReference>
<accession>A0A510NX40</accession>
<keyword evidence="1" id="KW-0696">RNA-directed RNA polymerase</keyword>
<keyword evidence="1" id="KW-0808">Transferase</keyword>
<dbReference type="GO" id="GO:0003723">
    <property type="term" value="F:RNA binding"/>
    <property type="evidence" value="ECO:0007669"/>
    <property type="project" value="UniProtKB-KW"/>
</dbReference>
<dbReference type="GO" id="GO:0030422">
    <property type="term" value="P:siRNA processing"/>
    <property type="evidence" value="ECO:0007669"/>
    <property type="project" value="TreeGrafter"/>
</dbReference>
<protein>
    <recommendedName>
        <fullName evidence="1">RNA-dependent RNA polymerase</fullName>
        <ecNumber evidence="1">2.7.7.48</ecNumber>
    </recommendedName>
</protein>
<dbReference type="EC" id="2.7.7.48" evidence="1"/>
<keyword evidence="6" id="KW-1185">Reference proteome</keyword>
<dbReference type="GO" id="GO:0003968">
    <property type="term" value="F:RNA-directed RNA polymerase activity"/>
    <property type="evidence" value="ECO:0007669"/>
    <property type="project" value="UniProtKB-KW"/>
</dbReference>
<dbReference type="InterPro" id="IPR057596">
    <property type="entry name" value="RDRP_core"/>
</dbReference>
<comment type="similarity">
    <text evidence="1">Belongs to the RdRP family.</text>
</comment>
<evidence type="ECO:0000259" key="4">
    <source>
        <dbReference type="Pfam" id="PF05183"/>
    </source>
</evidence>
<gene>
    <name evidence="5" type="ORF">TCE0_018r05709</name>
</gene>
<evidence type="ECO:0000256" key="2">
    <source>
        <dbReference type="SAM" id="Coils"/>
    </source>
</evidence>
<comment type="catalytic activity">
    <reaction evidence="1">
        <text>RNA(n) + a ribonucleoside 5'-triphosphate = RNA(n+1) + diphosphate</text>
        <dbReference type="Rhea" id="RHEA:21248"/>
        <dbReference type="Rhea" id="RHEA-COMP:14527"/>
        <dbReference type="Rhea" id="RHEA-COMP:17342"/>
        <dbReference type="ChEBI" id="CHEBI:33019"/>
        <dbReference type="ChEBI" id="CHEBI:61557"/>
        <dbReference type="ChEBI" id="CHEBI:140395"/>
        <dbReference type="EC" id="2.7.7.48"/>
    </reaction>
</comment>
<feature type="coiled-coil region" evidence="2">
    <location>
        <begin position="1318"/>
        <end position="1345"/>
    </location>
</feature>
<keyword evidence="2" id="KW-0175">Coiled coil</keyword>
<organism evidence="5 6">
    <name type="scientific">Talaromyces pinophilus</name>
    <name type="common">Penicillium pinophilum</name>
    <dbReference type="NCBI Taxonomy" id="128442"/>
    <lineage>
        <taxon>Eukaryota</taxon>
        <taxon>Fungi</taxon>
        <taxon>Dikarya</taxon>
        <taxon>Ascomycota</taxon>
        <taxon>Pezizomycotina</taxon>
        <taxon>Eurotiomycetes</taxon>
        <taxon>Eurotiomycetidae</taxon>
        <taxon>Eurotiales</taxon>
        <taxon>Trichocomaceae</taxon>
        <taxon>Talaromyces</taxon>
        <taxon>Talaromyces sect. Talaromyces</taxon>
    </lineage>
</organism>
<feature type="region of interest" description="Disordered" evidence="3">
    <location>
        <begin position="146"/>
        <end position="196"/>
    </location>
</feature>
<evidence type="ECO:0000313" key="5">
    <source>
        <dbReference type="EMBL" id="GAM36544.1"/>
    </source>
</evidence>
<keyword evidence="1" id="KW-0694">RNA-binding</keyword>
<dbReference type="PANTHER" id="PTHR23079:SF14">
    <property type="entry name" value="RNA-DEPENDENT RNA POLYMERASE"/>
    <property type="match status" value="1"/>
</dbReference>
<feature type="compositionally biased region" description="Polar residues" evidence="3">
    <location>
        <begin position="172"/>
        <end position="196"/>
    </location>
</feature>
<proteinExistence type="inferred from homology"/>
<dbReference type="InterPro" id="IPR007855">
    <property type="entry name" value="RDRP"/>
</dbReference>
<evidence type="ECO:0000256" key="1">
    <source>
        <dbReference type="RuleBase" id="RU363098"/>
    </source>
</evidence>
<evidence type="ECO:0000256" key="3">
    <source>
        <dbReference type="SAM" id="MobiDB-lite"/>
    </source>
</evidence>
<feature type="domain" description="RDRP core" evidence="4">
    <location>
        <begin position="495"/>
        <end position="1130"/>
    </location>
</feature>